<evidence type="ECO:0000313" key="3">
    <source>
        <dbReference type="Proteomes" id="UP000026962"/>
    </source>
</evidence>
<accession>A0A0E0JJK5</accession>
<sequence>MALARSTPYPSRSDSATPVVLPLPTDDADAYLEKNTVLKLKDSVGFDVYQADRVYIAYWAQEEGGKSSYGVARSEKVAEGAGAPG</sequence>
<keyword evidence="3" id="KW-1185">Reference proteome</keyword>
<reference evidence="2" key="1">
    <citation type="submission" date="2015-04" db="UniProtKB">
        <authorList>
            <consortium name="EnsemblPlants"/>
        </authorList>
    </citation>
    <scope>IDENTIFICATION</scope>
</reference>
<dbReference type="Proteomes" id="UP000026962">
    <property type="component" value="Chromosome 1"/>
</dbReference>
<protein>
    <submittedName>
        <fullName evidence="2">Uncharacterized protein</fullName>
    </submittedName>
</protein>
<dbReference type="EnsemblPlants" id="OPUNC01G18380.1">
    <property type="protein sequence ID" value="OPUNC01G18380.1"/>
    <property type="gene ID" value="OPUNC01G18380"/>
</dbReference>
<evidence type="ECO:0000313" key="2">
    <source>
        <dbReference type="EnsemblPlants" id="OPUNC01G18380.1"/>
    </source>
</evidence>
<feature type="region of interest" description="Disordered" evidence="1">
    <location>
        <begin position="1"/>
        <end position="20"/>
    </location>
</feature>
<name>A0A0E0JJK5_ORYPU</name>
<reference evidence="2" key="2">
    <citation type="submission" date="2018-05" db="EMBL/GenBank/DDBJ databases">
        <title>OpunRS2 (Oryza punctata Reference Sequence Version 2).</title>
        <authorList>
            <person name="Zhang J."/>
            <person name="Kudrna D."/>
            <person name="Lee S."/>
            <person name="Talag J."/>
            <person name="Welchert J."/>
            <person name="Wing R.A."/>
        </authorList>
    </citation>
    <scope>NUCLEOTIDE SEQUENCE [LARGE SCALE GENOMIC DNA]</scope>
</reference>
<dbReference type="HOGENOM" id="CLU_2516538_0_0_1"/>
<proteinExistence type="predicted"/>
<dbReference type="Gramene" id="OPUNC01G18380.1">
    <property type="protein sequence ID" value="OPUNC01G18380.1"/>
    <property type="gene ID" value="OPUNC01G18380"/>
</dbReference>
<evidence type="ECO:0000256" key="1">
    <source>
        <dbReference type="SAM" id="MobiDB-lite"/>
    </source>
</evidence>
<dbReference type="AlphaFoldDB" id="A0A0E0JJK5"/>
<organism evidence="2">
    <name type="scientific">Oryza punctata</name>
    <name type="common">Red rice</name>
    <dbReference type="NCBI Taxonomy" id="4537"/>
    <lineage>
        <taxon>Eukaryota</taxon>
        <taxon>Viridiplantae</taxon>
        <taxon>Streptophyta</taxon>
        <taxon>Embryophyta</taxon>
        <taxon>Tracheophyta</taxon>
        <taxon>Spermatophyta</taxon>
        <taxon>Magnoliopsida</taxon>
        <taxon>Liliopsida</taxon>
        <taxon>Poales</taxon>
        <taxon>Poaceae</taxon>
        <taxon>BOP clade</taxon>
        <taxon>Oryzoideae</taxon>
        <taxon>Oryzeae</taxon>
        <taxon>Oryzinae</taxon>
        <taxon>Oryza</taxon>
    </lineage>
</organism>